<dbReference type="Proteomes" id="UP001627284">
    <property type="component" value="Unassembled WGS sequence"/>
</dbReference>
<dbReference type="Pfam" id="PF14244">
    <property type="entry name" value="Retrotran_gag_3"/>
    <property type="match status" value="1"/>
</dbReference>
<dbReference type="PANTHER" id="PTHR37610">
    <property type="entry name" value="CCHC-TYPE DOMAIN-CONTAINING PROTEIN"/>
    <property type="match status" value="1"/>
</dbReference>
<dbReference type="EMBL" id="JBJKTR010000009">
    <property type="protein sequence ID" value="KAL3359153.1"/>
    <property type="molecule type" value="Genomic_DNA"/>
</dbReference>
<sequence length="123" mass="13668">MAPTPSTSDPIIESTPATLSAGNNVIDSTHTYYIHPSNYPRMNLISTVFDGKNYGEWRRPVIIALSAKNKLGFTDGSLAIPIADLVLQKSWSRCNDMVLSWLLNFLSKEIVESVFYSQSAKEL</sequence>
<evidence type="ECO:0000313" key="2">
    <source>
        <dbReference type="EMBL" id="KAL3359153.1"/>
    </source>
</evidence>
<comment type="caution">
    <text evidence="2">The sequence shown here is derived from an EMBL/GenBank/DDBJ whole genome shotgun (WGS) entry which is preliminary data.</text>
</comment>
<dbReference type="AlphaFoldDB" id="A0ABD2TS97"/>
<dbReference type="InterPro" id="IPR029472">
    <property type="entry name" value="Copia-like_N"/>
</dbReference>
<gene>
    <name evidence="2" type="ORF">AABB24_015958</name>
</gene>
<organism evidence="2 3">
    <name type="scientific">Solanum stoloniferum</name>
    <dbReference type="NCBI Taxonomy" id="62892"/>
    <lineage>
        <taxon>Eukaryota</taxon>
        <taxon>Viridiplantae</taxon>
        <taxon>Streptophyta</taxon>
        <taxon>Embryophyta</taxon>
        <taxon>Tracheophyta</taxon>
        <taxon>Spermatophyta</taxon>
        <taxon>Magnoliopsida</taxon>
        <taxon>eudicotyledons</taxon>
        <taxon>Gunneridae</taxon>
        <taxon>Pentapetalae</taxon>
        <taxon>asterids</taxon>
        <taxon>lamiids</taxon>
        <taxon>Solanales</taxon>
        <taxon>Solanaceae</taxon>
        <taxon>Solanoideae</taxon>
        <taxon>Solaneae</taxon>
        <taxon>Solanum</taxon>
    </lineage>
</organism>
<evidence type="ECO:0000259" key="1">
    <source>
        <dbReference type="Pfam" id="PF14244"/>
    </source>
</evidence>
<protein>
    <recommendedName>
        <fullName evidence="1">Retrotransposon Copia-like N-terminal domain-containing protein</fullName>
    </recommendedName>
</protein>
<accession>A0ABD2TS97</accession>
<dbReference type="PANTHER" id="PTHR37610:SF6">
    <property type="entry name" value="GAG-POLYPEPTIDE OF LTR COPIA-TYPE-RELATED"/>
    <property type="match status" value="1"/>
</dbReference>
<feature type="domain" description="Retrotransposon Copia-like N-terminal" evidence="1">
    <location>
        <begin position="35"/>
        <end position="81"/>
    </location>
</feature>
<proteinExistence type="predicted"/>
<keyword evidence="3" id="KW-1185">Reference proteome</keyword>
<evidence type="ECO:0000313" key="3">
    <source>
        <dbReference type="Proteomes" id="UP001627284"/>
    </source>
</evidence>
<reference evidence="2 3" key="1">
    <citation type="submission" date="2024-05" db="EMBL/GenBank/DDBJ databases">
        <title>De novo assembly of an allotetraploid wild potato.</title>
        <authorList>
            <person name="Hosaka A.J."/>
        </authorList>
    </citation>
    <scope>NUCLEOTIDE SEQUENCE [LARGE SCALE GENOMIC DNA]</scope>
    <source>
        <tissue evidence="2">Young leaves</tissue>
    </source>
</reference>
<name>A0ABD2TS97_9SOLN</name>